<dbReference type="EMBL" id="CP036498">
    <property type="protein sequence ID" value="QUS42087.1"/>
    <property type="molecule type" value="Genomic_DNA"/>
</dbReference>
<reference evidence="1 2" key="1">
    <citation type="submission" date="2019-02" db="EMBL/GenBank/DDBJ databases">
        <title>Emended description of the genus Rhodopseudomonas and description of Rhodopseudomonas albus sp. nov., a non-phototrophic, heavy-metal-tolerant bacterium isolated from garden soil.</title>
        <authorList>
            <person name="Bao Z."/>
            <person name="Cao W.W."/>
            <person name="Sato Y."/>
            <person name="Nishizawa T."/>
            <person name="Zhao J."/>
            <person name="Guo Y."/>
            <person name="Ohta H."/>
        </authorList>
    </citation>
    <scope>NUCLEOTIDE SEQUENCE [LARGE SCALE GENOMIC DNA]</scope>
    <source>
        <strain evidence="1 2">SK50-23</strain>
    </source>
</reference>
<name>A0ABX8AEC3_9BRAD</name>
<evidence type="ECO:0000313" key="1">
    <source>
        <dbReference type="EMBL" id="QUS42087.1"/>
    </source>
</evidence>
<organism evidence="1 2">
    <name type="scientific">Tardiphaga alba</name>
    <dbReference type="NCBI Taxonomy" id="340268"/>
    <lineage>
        <taxon>Bacteria</taxon>
        <taxon>Pseudomonadati</taxon>
        <taxon>Pseudomonadota</taxon>
        <taxon>Alphaproteobacteria</taxon>
        <taxon>Hyphomicrobiales</taxon>
        <taxon>Nitrobacteraceae</taxon>
        <taxon>Tardiphaga</taxon>
    </lineage>
</organism>
<proteinExistence type="predicted"/>
<dbReference type="Proteomes" id="UP000682843">
    <property type="component" value="Chromosome"/>
</dbReference>
<dbReference type="RefSeq" id="WP_211910823.1">
    <property type="nucleotide sequence ID" value="NZ_CP036498.1"/>
</dbReference>
<evidence type="ECO:0000313" key="2">
    <source>
        <dbReference type="Proteomes" id="UP000682843"/>
    </source>
</evidence>
<accession>A0ABX8AEC3</accession>
<gene>
    <name evidence="1" type="ORF">RPMA_27140</name>
</gene>
<protein>
    <submittedName>
        <fullName evidence="1">Uncharacterized protein</fullName>
    </submittedName>
</protein>
<keyword evidence="2" id="KW-1185">Reference proteome</keyword>
<sequence length="97" mass="10344">MDLEVKAAFRDRRAAEIALEHLVQEIGLERTDIFIAANGAQNTSGSRQAGADVHGSLAESRAAAPVLEGEINMSVGCDREKVDRVAQALRDAGGEIR</sequence>